<sequence length="319" mass="35721">MFATAEPRHDAASDTAASRHETVWLHHAGQRLGLVPSLGGGVAAWQLERPEGLLDLWRPWDGRTEDRYTLASFAMVPWSNRISAGGFEHNGKFHPMEPNREGEPYPIHGDGWLQPWTFTQRRCDTIEMSLESHGHGGNPYDYHAVQTFTLVDGGLDQAVQVTHMGRQPLPYGLGLHPWFPRTPGTRLTAPVRGVWLSGDDPIPTRHTEDFPATWDLRDAADVNGSLIDNAYSGWPGEALIQWPERGLEMTMVVTSLQRYCAEGHCLLYRPPHGESFCFEPVTHPIDAFHLPGRPGLESLRMGDSLSLSVQWRVRPTTRG</sequence>
<protein>
    <submittedName>
        <fullName evidence="1">Aldose epimerase</fullName>
    </submittedName>
</protein>
<dbReference type="CDD" id="cd09021">
    <property type="entry name" value="Aldose_epim_Ec_YphB"/>
    <property type="match status" value="1"/>
</dbReference>
<name>A0A1W6L855_9BURK</name>
<evidence type="ECO:0000313" key="2">
    <source>
        <dbReference type="Proteomes" id="UP000193427"/>
    </source>
</evidence>
<dbReference type="SUPFAM" id="SSF74650">
    <property type="entry name" value="Galactose mutarotase-like"/>
    <property type="match status" value="1"/>
</dbReference>
<dbReference type="RefSeq" id="WP_085750670.1">
    <property type="nucleotide sequence ID" value="NZ_BSPR01000023.1"/>
</dbReference>
<dbReference type="GO" id="GO:0030246">
    <property type="term" value="F:carbohydrate binding"/>
    <property type="evidence" value="ECO:0007669"/>
    <property type="project" value="InterPro"/>
</dbReference>
<dbReference type="STRING" id="946333.A4W93_11080"/>
<dbReference type="Gene3D" id="2.70.98.10">
    <property type="match status" value="1"/>
</dbReference>
<organism evidence="1 2">
    <name type="scientific">Piscinibacter gummiphilus</name>
    <dbReference type="NCBI Taxonomy" id="946333"/>
    <lineage>
        <taxon>Bacteria</taxon>
        <taxon>Pseudomonadati</taxon>
        <taxon>Pseudomonadota</taxon>
        <taxon>Betaproteobacteria</taxon>
        <taxon>Burkholderiales</taxon>
        <taxon>Sphaerotilaceae</taxon>
        <taxon>Piscinibacter</taxon>
    </lineage>
</organism>
<dbReference type="InterPro" id="IPR008183">
    <property type="entry name" value="Aldose_1/G6P_1-epimerase"/>
</dbReference>
<keyword evidence="2" id="KW-1185">Reference proteome</keyword>
<dbReference type="AlphaFoldDB" id="A0A1W6L855"/>
<proteinExistence type="predicted"/>
<dbReference type="EMBL" id="CP015118">
    <property type="protein sequence ID" value="ARN20397.1"/>
    <property type="molecule type" value="Genomic_DNA"/>
</dbReference>
<dbReference type="InterPro" id="IPR011013">
    <property type="entry name" value="Gal_mutarotase_sf_dom"/>
</dbReference>
<accession>A0A1W6L855</accession>
<dbReference type="GO" id="GO:0005975">
    <property type="term" value="P:carbohydrate metabolic process"/>
    <property type="evidence" value="ECO:0007669"/>
    <property type="project" value="InterPro"/>
</dbReference>
<evidence type="ECO:0000313" key="1">
    <source>
        <dbReference type="EMBL" id="ARN20397.1"/>
    </source>
</evidence>
<dbReference type="OrthoDB" id="9808779at2"/>
<dbReference type="KEGG" id="rgu:A4W93_11080"/>
<gene>
    <name evidence="1" type="ORF">A4W93_11080</name>
</gene>
<dbReference type="Proteomes" id="UP000193427">
    <property type="component" value="Chromosome"/>
</dbReference>
<dbReference type="Pfam" id="PF01263">
    <property type="entry name" value="Aldose_epim"/>
    <property type="match status" value="1"/>
</dbReference>
<reference evidence="1 2" key="1">
    <citation type="submission" date="2016-04" db="EMBL/GenBank/DDBJ databases">
        <title>Complete genome sequence of natural rubber-degrading, novel Gram-negative bacterium, Rhizobacter gummiphilus strain NS21.</title>
        <authorList>
            <person name="Tabata M."/>
            <person name="Kasai D."/>
            <person name="Fukuda M."/>
        </authorList>
    </citation>
    <scope>NUCLEOTIDE SEQUENCE [LARGE SCALE GENOMIC DNA]</scope>
    <source>
        <strain evidence="1 2">NS21</strain>
    </source>
</reference>
<dbReference type="InterPro" id="IPR014718">
    <property type="entry name" value="GH-type_carb-bd"/>
</dbReference>
<dbReference type="GO" id="GO:0016853">
    <property type="term" value="F:isomerase activity"/>
    <property type="evidence" value="ECO:0007669"/>
    <property type="project" value="InterPro"/>
</dbReference>